<dbReference type="OMA" id="NTKCTAP"/>
<dbReference type="GO" id="GO:0000209">
    <property type="term" value="P:protein polyubiquitination"/>
    <property type="evidence" value="ECO:0007669"/>
    <property type="project" value="InterPro"/>
</dbReference>
<evidence type="ECO:0000313" key="13">
    <source>
        <dbReference type="Proteomes" id="UP000594260"/>
    </source>
</evidence>
<keyword evidence="4" id="KW-0808">Transferase</keyword>
<dbReference type="PROSITE" id="PS50237">
    <property type="entry name" value="HECT"/>
    <property type="match status" value="1"/>
</dbReference>
<dbReference type="InParanoid" id="A0A7M7KEL9"/>
<dbReference type="PANTHER" id="PTHR45700">
    <property type="entry name" value="UBIQUITIN-PROTEIN LIGASE E3C"/>
    <property type="match status" value="1"/>
</dbReference>
<dbReference type="Proteomes" id="UP000594260">
    <property type="component" value="Unplaced"/>
</dbReference>
<dbReference type="Gene3D" id="3.90.1750.10">
    <property type="entry name" value="Hect, E3 ligase catalytic domains"/>
    <property type="match status" value="1"/>
</dbReference>
<dbReference type="OrthoDB" id="8068875at2759"/>
<dbReference type="FunFam" id="3.30.2160.10:FF:000002">
    <property type="entry name" value="Putative Ubiquitin-protein ligase E3C"/>
    <property type="match status" value="1"/>
</dbReference>
<dbReference type="RefSeq" id="XP_022665635.1">
    <property type="nucleotide sequence ID" value="XM_022809900.1"/>
</dbReference>
<evidence type="ECO:0000256" key="4">
    <source>
        <dbReference type="ARBA" id="ARBA00022679"/>
    </source>
</evidence>
<dbReference type="GO" id="GO:0061630">
    <property type="term" value="F:ubiquitin protein ligase activity"/>
    <property type="evidence" value="ECO:0007669"/>
    <property type="project" value="UniProtKB-EC"/>
</dbReference>
<keyword evidence="13" id="KW-1185">Reference proteome</keyword>
<dbReference type="Gene3D" id="3.30.2410.10">
    <property type="entry name" value="Hect, E3 ligase catalytic domain"/>
    <property type="match status" value="1"/>
</dbReference>
<dbReference type="KEGG" id="vde:111252296"/>
<dbReference type="GeneID" id="111252296"/>
<dbReference type="PANTHER" id="PTHR45700:SF3">
    <property type="entry name" value="UBIQUITIN-PROTEIN LIGASE E3B"/>
    <property type="match status" value="1"/>
</dbReference>
<dbReference type="Pfam" id="PF00632">
    <property type="entry name" value="HECT"/>
    <property type="match status" value="1"/>
</dbReference>
<evidence type="ECO:0000256" key="5">
    <source>
        <dbReference type="ARBA" id="ARBA00022786"/>
    </source>
</evidence>
<dbReference type="FunFam" id="3.30.2410.10:FF:000012">
    <property type="entry name" value="Ubiquitin-protein ligase E3B"/>
    <property type="match status" value="1"/>
</dbReference>
<evidence type="ECO:0000256" key="6">
    <source>
        <dbReference type="ARBA" id="ARBA00023018"/>
    </source>
</evidence>
<protein>
    <recommendedName>
        <fullName evidence="8">Ubiquitin-protein ligase E3B</fullName>
        <ecNumber evidence="3">2.3.2.26</ecNumber>
    </recommendedName>
    <alternativeName>
        <fullName evidence="9">HECT-type ubiquitin transferase E3B</fullName>
    </alternativeName>
</protein>
<dbReference type="GO" id="GO:0006511">
    <property type="term" value="P:ubiquitin-dependent protein catabolic process"/>
    <property type="evidence" value="ECO:0007669"/>
    <property type="project" value="TreeGrafter"/>
</dbReference>
<comment type="catalytic activity">
    <reaction evidence="1">
        <text>S-ubiquitinyl-[E2 ubiquitin-conjugating enzyme]-L-cysteine + [acceptor protein]-L-lysine = [E2 ubiquitin-conjugating enzyme]-L-cysteine + N(6)-ubiquitinyl-[acceptor protein]-L-lysine.</text>
        <dbReference type="EC" id="2.3.2.26"/>
    </reaction>
</comment>
<name>A0A7M7KEL9_VARDE</name>
<sequence>MFASTSICGSDKQQFLENARTARDEREKERRREDAATRINSVVRGFLARRHVGRCTREELDSFLASEEPASAAQLYYNARKLMYFYVWLEPNTSGELGKDNVRLQAMCSRIINSMEGTSKDQNYVEAMSDQKISIHWIALTKKLLVTVSDNLKRLQPTVNTHLNAIALYLHVLVTMTNVNSWKLCAQLEPLKPALKQLEGKFVAHLFASGLSANLRYLLLAAVVRQRPLLGRASLTAVASLALRPLVDASSTLANAETGAGGSNPNVEEATNLLIMHFLSVPAVVHQLRSIAPDSLVLLRQYDVLGRSVVLLRNTQKLRIMFNALEASFALCLFANLVDLAQQMALEEPTRLESMAEGFIAVATTILESCQQYVGKKQSALSHYHPLLGWFSQKVNSGHQEVIPHIKTQLQLLWGTTLSQLLFKPLFVMQFKLEDSPPPRVETSAKAQINEVINLIRGSGSRSNSVLMKISSPEVNSVALTCNLYETAIASLSELRLDILTGLSFQSSDLLPRLWRLISALGGQASGKAKAFLDLLQQNVKANSLEFQILKLFCNCTSHLIVVLDDRELYEEQRPFSLADLVAISAFLNIFLYKIIVNQLLDLKSLSSCPLFTASHSLLMLLYRRDSRRNFTPRDHWLVKAKFATLLTDLENGKPWAQLVIQRLPHVLPHRDRVQLFRRRVQHERMCVLNGAESTHISVYRTRIVEDGFQQLNALSPQELKGTIRVRFVNLQGLDEAGIDQDGVFKEFLEETIKRVFDPALNLFRTTNEQHLYPSATSYINENHLALFEFVGKMLAKAVYEGIVVDVPFATFFLSQILGHHQNIQYYSYIDELPSLDEQLYSSLTYVKNYKGDVQDLSLFFCIDDDSLGRIVTHELVPAGRTMAVTNENKIRYIHLTAQYKMQTQIAEQTKAFIRGFRSLIRPEWVAMFSAPELQRLISGDDTGIDLADLRANTKYFGGFHNNHRVISWLWDVLRSDFSPEECRLFLKFVTSCSKPPLLGFANLEPPFSIRCVEVADDLDNGDTLASFMRTFFRVRKKDPVDRLPTSSTCFNLLKLPNYQRKDTLRDKLRYAISSNTGFELS</sequence>
<evidence type="ECO:0000256" key="9">
    <source>
        <dbReference type="ARBA" id="ARBA00077267"/>
    </source>
</evidence>
<dbReference type="EnsemblMetazoa" id="XM_022809900">
    <property type="protein sequence ID" value="XP_022665635"/>
    <property type="gene ID" value="LOC111252296"/>
</dbReference>
<dbReference type="FunCoup" id="A0A7M7KEL9">
    <property type="interactions" value="1578"/>
</dbReference>
<evidence type="ECO:0000313" key="12">
    <source>
        <dbReference type="EnsemblMetazoa" id="XP_022665634"/>
    </source>
</evidence>
<dbReference type="SMART" id="SM00119">
    <property type="entry name" value="HECTc"/>
    <property type="match status" value="1"/>
</dbReference>
<dbReference type="InterPro" id="IPR044611">
    <property type="entry name" value="E3A/B/C-like"/>
</dbReference>
<comment type="subcellular location">
    <subcellularLocation>
        <location evidence="7">Postsynaptic density</location>
    </subcellularLocation>
</comment>
<evidence type="ECO:0000256" key="8">
    <source>
        <dbReference type="ARBA" id="ARBA00067505"/>
    </source>
</evidence>
<keyword evidence="5 10" id="KW-0833">Ubl conjugation pathway</keyword>
<evidence type="ECO:0000256" key="2">
    <source>
        <dbReference type="ARBA" id="ARBA00004906"/>
    </source>
</evidence>
<dbReference type="GO" id="GO:0014069">
    <property type="term" value="C:postsynaptic density"/>
    <property type="evidence" value="ECO:0007669"/>
    <property type="project" value="UniProtKB-SubCell"/>
</dbReference>
<feature type="active site" description="Glycyl thioester intermediate" evidence="10">
    <location>
        <position position="1050"/>
    </location>
</feature>
<proteinExistence type="predicted"/>
<evidence type="ECO:0000259" key="11">
    <source>
        <dbReference type="PROSITE" id="PS50237"/>
    </source>
</evidence>
<evidence type="ECO:0000256" key="3">
    <source>
        <dbReference type="ARBA" id="ARBA00012485"/>
    </source>
</evidence>
<comment type="pathway">
    <text evidence="2">Protein modification; protein ubiquitination.</text>
</comment>
<feature type="domain" description="HECT" evidence="11">
    <location>
        <begin position="716"/>
        <end position="1082"/>
    </location>
</feature>
<evidence type="ECO:0000256" key="10">
    <source>
        <dbReference type="PROSITE-ProRule" id="PRU00104"/>
    </source>
</evidence>
<keyword evidence="6" id="KW-0770">Synapse</keyword>
<dbReference type="Gene3D" id="3.30.2160.10">
    <property type="entry name" value="Hect, E3 ligase catalytic domain"/>
    <property type="match status" value="1"/>
</dbReference>
<dbReference type="AlphaFoldDB" id="A0A7M7KEL9"/>
<dbReference type="RefSeq" id="XP_022665634.1">
    <property type="nucleotide sequence ID" value="XM_022809899.1"/>
</dbReference>
<evidence type="ECO:0000256" key="7">
    <source>
        <dbReference type="ARBA" id="ARBA00034105"/>
    </source>
</evidence>
<evidence type="ECO:0000256" key="1">
    <source>
        <dbReference type="ARBA" id="ARBA00000885"/>
    </source>
</evidence>
<dbReference type="EnsemblMetazoa" id="XM_022809899">
    <property type="protein sequence ID" value="XP_022665634"/>
    <property type="gene ID" value="LOC111252296"/>
</dbReference>
<dbReference type="InterPro" id="IPR035983">
    <property type="entry name" value="Hect_E3_ubiquitin_ligase"/>
</dbReference>
<dbReference type="CDD" id="cd00078">
    <property type="entry name" value="HECTc"/>
    <property type="match status" value="1"/>
</dbReference>
<dbReference type="PROSITE" id="PS50096">
    <property type="entry name" value="IQ"/>
    <property type="match status" value="1"/>
</dbReference>
<dbReference type="GO" id="GO:0009966">
    <property type="term" value="P:regulation of signal transduction"/>
    <property type="evidence" value="ECO:0007669"/>
    <property type="project" value="UniProtKB-ARBA"/>
</dbReference>
<accession>A0A7M7KEL9</accession>
<dbReference type="InterPro" id="IPR000569">
    <property type="entry name" value="HECT_dom"/>
</dbReference>
<dbReference type="SUPFAM" id="SSF56204">
    <property type="entry name" value="Hect, E3 ligase catalytic domain"/>
    <property type="match status" value="1"/>
</dbReference>
<dbReference type="EC" id="2.3.2.26" evidence="3"/>
<organism evidence="12 13">
    <name type="scientific">Varroa destructor</name>
    <name type="common">Honeybee mite</name>
    <dbReference type="NCBI Taxonomy" id="109461"/>
    <lineage>
        <taxon>Eukaryota</taxon>
        <taxon>Metazoa</taxon>
        <taxon>Ecdysozoa</taxon>
        <taxon>Arthropoda</taxon>
        <taxon>Chelicerata</taxon>
        <taxon>Arachnida</taxon>
        <taxon>Acari</taxon>
        <taxon>Parasitiformes</taxon>
        <taxon>Mesostigmata</taxon>
        <taxon>Gamasina</taxon>
        <taxon>Dermanyssoidea</taxon>
        <taxon>Varroidae</taxon>
        <taxon>Varroa</taxon>
    </lineage>
</organism>
<reference evidence="12" key="1">
    <citation type="submission" date="2021-01" db="UniProtKB">
        <authorList>
            <consortium name="EnsemblMetazoa"/>
        </authorList>
    </citation>
    <scope>IDENTIFICATION</scope>
</reference>